<evidence type="ECO:0000313" key="1">
    <source>
        <dbReference type="EMBL" id="CBX98187.1"/>
    </source>
</evidence>
<name>E5A3H4_LEPMJ</name>
<organism evidence="2">
    <name type="scientific">Leptosphaeria maculans (strain JN3 / isolate v23.1.3 / race Av1-4-5-6-7-8)</name>
    <name type="common">Blackleg fungus</name>
    <name type="synonym">Phoma lingam</name>
    <dbReference type="NCBI Taxonomy" id="985895"/>
    <lineage>
        <taxon>Eukaryota</taxon>
        <taxon>Fungi</taxon>
        <taxon>Dikarya</taxon>
        <taxon>Ascomycota</taxon>
        <taxon>Pezizomycotina</taxon>
        <taxon>Dothideomycetes</taxon>
        <taxon>Pleosporomycetidae</taxon>
        <taxon>Pleosporales</taxon>
        <taxon>Pleosporineae</taxon>
        <taxon>Leptosphaeriaceae</taxon>
        <taxon>Plenodomus</taxon>
        <taxon>Plenodomus lingam/Leptosphaeria maculans species complex</taxon>
    </lineage>
</organism>
<accession>E5A3H4</accession>
<dbReference type="HOGENOM" id="CLU_2812866_0_0_1"/>
<dbReference type="Proteomes" id="UP000002668">
    <property type="component" value="Genome"/>
</dbReference>
<dbReference type="RefSeq" id="XP_003841666.1">
    <property type="nucleotide sequence ID" value="XM_003841618.1"/>
</dbReference>
<dbReference type="GeneID" id="13286757"/>
<reference evidence="2" key="1">
    <citation type="journal article" date="2011" name="Nat. Commun.">
        <title>Effector diversification within compartments of the Leptosphaeria maculans genome affected by Repeat-Induced Point mutations.</title>
        <authorList>
            <person name="Rouxel T."/>
            <person name="Grandaubert J."/>
            <person name="Hane J.K."/>
            <person name="Hoede C."/>
            <person name="van de Wouw A.P."/>
            <person name="Couloux A."/>
            <person name="Dominguez V."/>
            <person name="Anthouard V."/>
            <person name="Bally P."/>
            <person name="Bourras S."/>
            <person name="Cozijnsen A.J."/>
            <person name="Ciuffetti L.M."/>
            <person name="Degrave A."/>
            <person name="Dilmaghani A."/>
            <person name="Duret L."/>
            <person name="Fudal I."/>
            <person name="Goodwin S.B."/>
            <person name="Gout L."/>
            <person name="Glaser N."/>
            <person name="Linglin J."/>
            <person name="Kema G.H.J."/>
            <person name="Lapalu N."/>
            <person name="Lawrence C.B."/>
            <person name="May K."/>
            <person name="Meyer M."/>
            <person name="Ollivier B."/>
            <person name="Poulain J."/>
            <person name="Schoch C.L."/>
            <person name="Simon A."/>
            <person name="Spatafora J.W."/>
            <person name="Stachowiak A."/>
            <person name="Turgeon B.G."/>
            <person name="Tyler B.M."/>
            <person name="Vincent D."/>
            <person name="Weissenbach J."/>
            <person name="Amselem J."/>
            <person name="Quesneville H."/>
            <person name="Oliver R.P."/>
            <person name="Wincker P."/>
            <person name="Balesdent M.-H."/>
            <person name="Howlett B.J."/>
        </authorList>
    </citation>
    <scope>NUCLEOTIDE SEQUENCE [LARGE SCALE GENOMIC DNA]</scope>
    <source>
        <strain evidence="2">JN3 / isolate v23.1.3 / race Av1-4-5-6-7-8</strain>
    </source>
</reference>
<protein>
    <submittedName>
        <fullName evidence="1">Predicted protein</fullName>
    </submittedName>
</protein>
<keyword evidence="2" id="KW-1185">Reference proteome</keyword>
<gene>
    <name evidence="1" type="ORF">LEMA_uP095960.1</name>
</gene>
<dbReference type="InParanoid" id="E5A3H4"/>
<sequence length="67" mass="7251">MSNVLCYSPGLQSPGPWAIDLNVESHKSALMTRILESKGNNGPNDQKGCIRHHQPCILCTSSSIAED</sequence>
<dbReference type="AlphaFoldDB" id="E5A3H4"/>
<evidence type="ECO:0000313" key="2">
    <source>
        <dbReference type="Proteomes" id="UP000002668"/>
    </source>
</evidence>
<dbReference type="EMBL" id="FP929133">
    <property type="protein sequence ID" value="CBX98187.1"/>
    <property type="molecule type" value="Genomic_DNA"/>
</dbReference>
<proteinExistence type="predicted"/>
<dbReference type="VEuPathDB" id="FungiDB:LEMA_uP095960.1"/>